<dbReference type="AlphaFoldDB" id="A0A1Y2BQN1"/>
<organism evidence="1 2">
    <name type="scientific">Rhizoclosmatium globosum</name>
    <dbReference type="NCBI Taxonomy" id="329046"/>
    <lineage>
        <taxon>Eukaryota</taxon>
        <taxon>Fungi</taxon>
        <taxon>Fungi incertae sedis</taxon>
        <taxon>Chytridiomycota</taxon>
        <taxon>Chytridiomycota incertae sedis</taxon>
        <taxon>Chytridiomycetes</taxon>
        <taxon>Chytridiales</taxon>
        <taxon>Chytriomycetaceae</taxon>
        <taxon>Rhizoclosmatium</taxon>
    </lineage>
</organism>
<name>A0A1Y2BQN1_9FUNG</name>
<accession>A0A1Y2BQN1</accession>
<evidence type="ECO:0000313" key="2">
    <source>
        <dbReference type="Proteomes" id="UP000193642"/>
    </source>
</evidence>
<keyword evidence="2" id="KW-1185">Reference proteome</keyword>
<proteinExistence type="predicted"/>
<evidence type="ECO:0000313" key="1">
    <source>
        <dbReference type="EMBL" id="ORY37043.1"/>
    </source>
</evidence>
<comment type="caution">
    <text evidence="1">The sequence shown here is derived from an EMBL/GenBank/DDBJ whole genome shotgun (WGS) entry which is preliminary data.</text>
</comment>
<gene>
    <name evidence="1" type="ORF">BCR33DRAFT_468930</name>
</gene>
<sequence length="163" mass="18671">MPGVIEVIIIMAIYKEIKKRMNADGSKALVASAFPGELQSQIVSDFRVAVSEYVAQQRTRSEAKAAAVARAKAAKPTLRSRASWFFKASSVDLVDKKEEKDVEQVENKIKNTILNRQQHSILRQDDPVLQLRHRLRLLSLFLSINLNLKLSLRWLQRRPCFRD</sequence>
<reference evidence="1 2" key="1">
    <citation type="submission" date="2016-07" db="EMBL/GenBank/DDBJ databases">
        <title>Pervasive Adenine N6-methylation of Active Genes in Fungi.</title>
        <authorList>
            <consortium name="DOE Joint Genome Institute"/>
            <person name="Mondo S.J."/>
            <person name="Dannebaum R.O."/>
            <person name="Kuo R.C."/>
            <person name="Labutti K."/>
            <person name="Haridas S."/>
            <person name="Kuo A."/>
            <person name="Salamov A."/>
            <person name="Ahrendt S.R."/>
            <person name="Lipzen A."/>
            <person name="Sullivan W."/>
            <person name="Andreopoulos W.B."/>
            <person name="Clum A."/>
            <person name="Lindquist E."/>
            <person name="Daum C."/>
            <person name="Ramamoorthy G.K."/>
            <person name="Gryganskyi A."/>
            <person name="Culley D."/>
            <person name="Magnuson J.K."/>
            <person name="James T.Y."/>
            <person name="O'Malley M.A."/>
            <person name="Stajich J.E."/>
            <person name="Spatafora J.W."/>
            <person name="Visel A."/>
            <person name="Grigoriev I.V."/>
        </authorList>
    </citation>
    <scope>NUCLEOTIDE SEQUENCE [LARGE SCALE GENOMIC DNA]</scope>
    <source>
        <strain evidence="1 2">JEL800</strain>
    </source>
</reference>
<dbReference type="OrthoDB" id="2140207at2759"/>
<dbReference type="Proteomes" id="UP000193642">
    <property type="component" value="Unassembled WGS sequence"/>
</dbReference>
<dbReference type="EMBL" id="MCGO01000052">
    <property type="protein sequence ID" value="ORY37043.1"/>
    <property type="molecule type" value="Genomic_DNA"/>
</dbReference>
<protein>
    <submittedName>
        <fullName evidence="1">Uncharacterized protein</fullName>
    </submittedName>
</protein>